<sequence>VLSPLAKNLFHRAISQSSVVFNPCLYGKDPRPVAKKVAVLAGCKTTTSAAMVHCLRQKTEEELLKVTLKMVGVSILVAFTLGTWPKA</sequence>
<dbReference type="OrthoDB" id="10493880at2759"/>
<proteinExistence type="inferred from homology"/>
<dbReference type="InterPro" id="IPR029058">
    <property type="entry name" value="AB_hydrolase_fold"/>
</dbReference>
<evidence type="ECO:0000313" key="4">
    <source>
        <dbReference type="Proteomes" id="UP000092124"/>
    </source>
</evidence>
<dbReference type="InterPro" id="IPR050309">
    <property type="entry name" value="Type-B_Carboxylest/Lipase"/>
</dbReference>
<dbReference type="Gene3D" id="3.40.50.1820">
    <property type="entry name" value="alpha/beta hydrolase"/>
    <property type="match status" value="1"/>
</dbReference>
<comment type="caution">
    <text evidence="3">The sequence shown here is derived from an EMBL/GenBank/DDBJ whole genome shotgun (WGS) entry which is preliminary data.</text>
</comment>
<evidence type="ECO:0000313" key="3">
    <source>
        <dbReference type="EMBL" id="OBS83542.1"/>
    </source>
</evidence>
<evidence type="ECO:0000256" key="1">
    <source>
        <dbReference type="ARBA" id="ARBA00005964"/>
    </source>
</evidence>
<feature type="non-terminal residue" evidence="3">
    <location>
        <position position="1"/>
    </location>
</feature>
<dbReference type="STRING" id="56216.A0A1A6I0P5"/>
<evidence type="ECO:0000259" key="2">
    <source>
        <dbReference type="Pfam" id="PF00135"/>
    </source>
</evidence>
<protein>
    <recommendedName>
        <fullName evidence="2">Carboxylesterase type B domain-containing protein</fullName>
    </recommendedName>
</protein>
<dbReference type="Pfam" id="PF00135">
    <property type="entry name" value="COesterase"/>
    <property type="match status" value="1"/>
</dbReference>
<organism evidence="3 4">
    <name type="scientific">Neotoma lepida</name>
    <name type="common">Desert woodrat</name>
    <dbReference type="NCBI Taxonomy" id="56216"/>
    <lineage>
        <taxon>Eukaryota</taxon>
        <taxon>Metazoa</taxon>
        <taxon>Chordata</taxon>
        <taxon>Craniata</taxon>
        <taxon>Vertebrata</taxon>
        <taxon>Euteleostomi</taxon>
        <taxon>Mammalia</taxon>
        <taxon>Eutheria</taxon>
        <taxon>Euarchontoglires</taxon>
        <taxon>Glires</taxon>
        <taxon>Rodentia</taxon>
        <taxon>Myomorpha</taxon>
        <taxon>Muroidea</taxon>
        <taxon>Cricetidae</taxon>
        <taxon>Neotominae</taxon>
        <taxon>Neotoma</taxon>
    </lineage>
</organism>
<dbReference type="PANTHER" id="PTHR11559">
    <property type="entry name" value="CARBOXYLESTERASE"/>
    <property type="match status" value="1"/>
</dbReference>
<dbReference type="EMBL" id="LZPO01004597">
    <property type="protein sequence ID" value="OBS83542.1"/>
    <property type="molecule type" value="Genomic_DNA"/>
</dbReference>
<comment type="similarity">
    <text evidence="1">Belongs to the type-B carboxylesterase/lipase family.</text>
</comment>
<accession>A0A1A6I0P5</accession>
<feature type="domain" description="Carboxylesterase type B" evidence="2">
    <location>
        <begin position="1"/>
        <end position="69"/>
    </location>
</feature>
<dbReference type="AlphaFoldDB" id="A0A1A6I0P5"/>
<dbReference type="Proteomes" id="UP000092124">
    <property type="component" value="Unassembled WGS sequence"/>
</dbReference>
<name>A0A1A6I0P5_NEOLE</name>
<gene>
    <name evidence="3" type="ORF">A6R68_22468</name>
</gene>
<reference evidence="3 4" key="1">
    <citation type="submission" date="2016-06" db="EMBL/GenBank/DDBJ databases">
        <title>The Draft Genome Sequence and Annotation of the Desert Woodrat Neotoma lepida.</title>
        <authorList>
            <person name="Campbell M."/>
            <person name="Oakeson K.F."/>
            <person name="Yandell M."/>
            <person name="Halpert J.R."/>
            <person name="Dearing D."/>
        </authorList>
    </citation>
    <scope>NUCLEOTIDE SEQUENCE [LARGE SCALE GENOMIC DNA]</scope>
    <source>
        <strain evidence="3">417</strain>
        <tissue evidence="3">Liver</tissue>
    </source>
</reference>
<keyword evidence="4" id="KW-1185">Reference proteome</keyword>
<dbReference type="InterPro" id="IPR002018">
    <property type="entry name" value="CarbesteraseB"/>
</dbReference>
<dbReference type="SUPFAM" id="SSF53474">
    <property type="entry name" value="alpha/beta-Hydrolases"/>
    <property type="match status" value="1"/>
</dbReference>